<dbReference type="InParanoid" id="A0A177CR37"/>
<keyword evidence="2" id="KW-1185">Reference proteome</keyword>
<dbReference type="GeneID" id="28769749"/>
<dbReference type="Proteomes" id="UP000077069">
    <property type="component" value="Unassembled WGS sequence"/>
</dbReference>
<dbReference type="EMBL" id="KV441549">
    <property type="protein sequence ID" value="OAG09428.1"/>
    <property type="molecule type" value="Genomic_DNA"/>
</dbReference>
<name>A0A177CR37_9PLEO</name>
<dbReference type="OrthoDB" id="10265591at2759"/>
<proteinExistence type="predicted"/>
<dbReference type="AlphaFoldDB" id="A0A177CR37"/>
<accession>A0A177CR37</accession>
<gene>
    <name evidence="1" type="ORF">CC84DRAFT_436536</name>
</gene>
<evidence type="ECO:0000313" key="2">
    <source>
        <dbReference type="Proteomes" id="UP000077069"/>
    </source>
</evidence>
<organism evidence="1 2">
    <name type="scientific">Paraphaeosphaeria sporulosa</name>
    <dbReference type="NCBI Taxonomy" id="1460663"/>
    <lineage>
        <taxon>Eukaryota</taxon>
        <taxon>Fungi</taxon>
        <taxon>Dikarya</taxon>
        <taxon>Ascomycota</taxon>
        <taxon>Pezizomycotina</taxon>
        <taxon>Dothideomycetes</taxon>
        <taxon>Pleosporomycetidae</taxon>
        <taxon>Pleosporales</taxon>
        <taxon>Massarineae</taxon>
        <taxon>Didymosphaeriaceae</taxon>
        <taxon>Paraphaeosphaeria</taxon>
    </lineage>
</organism>
<evidence type="ECO:0000313" key="1">
    <source>
        <dbReference type="EMBL" id="OAG09428.1"/>
    </source>
</evidence>
<protein>
    <submittedName>
        <fullName evidence="1">Uncharacterized protein</fullName>
    </submittedName>
</protein>
<dbReference type="RefSeq" id="XP_018039793.1">
    <property type="nucleotide sequence ID" value="XM_018186263.1"/>
</dbReference>
<reference evidence="1 2" key="1">
    <citation type="submission" date="2016-05" db="EMBL/GenBank/DDBJ databases">
        <title>Comparative analysis of secretome profiles of manganese(II)-oxidizing ascomycete fungi.</title>
        <authorList>
            <consortium name="DOE Joint Genome Institute"/>
            <person name="Zeiner C.A."/>
            <person name="Purvine S.O."/>
            <person name="Zink E.M."/>
            <person name="Wu S."/>
            <person name="Pasa-Tolic L."/>
            <person name="Chaput D.L."/>
            <person name="Haridas S."/>
            <person name="Grigoriev I.V."/>
            <person name="Santelli C.M."/>
            <person name="Hansel C.M."/>
        </authorList>
    </citation>
    <scope>NUCLEOTIDE SEQUENCE [LARGE SCALE GENOMIC DNA]</scope>
    <source>
        <strain evidence="1 2">AP3s5-JAC2a</strain>
    </source>
</reference>
<sequence>MQDALAAGDLIDYADDAIAAMGSSGSTTPYATQETPIAAPSTMDDSFQVQYSRTNGIIESSSLEGAIAQLAGPSTWSQKRECGYDAAMRAVQADPLEVTDLYFPLGSWDDATYVRSDRSSSEDTVAFAGAPSSMTSQLGSIPVDSRRNSNLTVPGQNSAWSPLDTGACFGPMQWTEHMSSIEHESFANPSHVYGLPMVSLKMTPSDPYVMTNEMEHLLYQRMGSLYGDPGTYSKVCSQNFGSTLTEWYREDVRQLAHCISDCHVGAQAYGKYA</sequence>